<evidence type="ECO:0000313" key="3">
    <source>
        <dbReference type="Proteomes" id="UP000271098"/>
    </source>
</evidence>
<protein>
    <submittedName>
        <fullName evidence="4">WWC2</fullName>
    </submittedName>
</protein>
<organism evidence="4">
    <name type="scientific">Gongylonema pulchrum</name>
    <dbReference type="NCBI Taxonomy" id="637853"/>
    <lineage>
        <taxon>Eukaryota</taxon>
        <taxon>Metazoa</taxon>
        <taxon>Ecdysozoa</taxon>
        <taxon>Nematoda</taxon>
        <taxon>Chromadorea</taxon>
        <taxon>Rhabditida</taxon>
        <taxon>Spirurina</taxon>
        <taxon>Spiruromorpha</taxon>
        <taxon>Spiruroidea</taxon>
        <taxon>Gongylonematidae</taxon>
        <taxon>Gongylonema</taxon>
    </lineage>
</organism>
<dbReference type="EMBL" id="UYRT01095386">
    <property type="protein sequence ID" value="VDN40217.1"/>
    <property type="molecule type" value="Genomic_DNA"/>
</dbReference>
<feature type="compositionally biased region" description="Basic and acidic residues" evidence="1">
    <location>
        <begin position="12"/>
        <end position="34"/>
    </location>
</feature>
<name>A0A183ENL8_9BILA</name>
<feature type="region of interest" description="Disordered" evidence="1">
    <location>
        <begin position="1"/>
        <end position="41"/>
    </location>
</feature>
<dbReference type="WBParaSite" id="GPUH_0002258601-mRNA-1">
    <property type="protein sequence ID" value="GPUH_0002258601-mRNA-1"/>
    <property type="gene ID" value="GPUH_0002258601"/>
</dbReference>
<keyword evidence="3" id="KW-1185">Reference proteome</keyword>
<evidence type="ECO:0000313" key="4">
    <source>
        <dbReference type="WBParaSite" id="GPUH_0002258601-mRNA-1"/>
    </source>
</evidence>
<sequence>MHFSPGTAATDAKMERKLKVLKKRDELRKAERSMRRSLSHGNIDFRATEQEFLGSTDHLVSEREHGGADASSLQYLRYSSTPHVDYDRPENVTYVVSAAKTGQDTQKPEGFNYSVKS</sequence>
<dbReference type="AlphaFoldDB" id="A0A183ENL8"/>
<evidence type="ECO:0000313" key="2">
    <source>
        <dbReference type="EMBL" id="VDN40217.1"/>
    </source>
</evidence>
<reference evidence="2 3" key="2">
    <citation type="submission" date="2018-11" db="EMBL/GenBank/DDBJ databases">
        <authorList>
            <consortium name="Pathogen Informatics"/>
        </authorList>
    </citation>
    <scope>NUCLEOTIDE SEQUENCE [LARGE SCALE GENOMIC DNA]</scope>
</reference>
<gene>
    <name evidence="2" type="ORF">GPUH_LOCUS22558</name>
</gene>
<reference evidence="4" key="1">
    <citation type="submission" date="2016-06" db="UniProtKB">
        <authorList>
            <consortium name="WormBaseParasite"/>
        </authorList>
    </citation>
    <scope>IDENTIFICATION</scope>
</reference>
<dbReference type="Proteomes" id="UP000271098">
    <property type="component" value="Unassembled WGS sequence"/>
</dbReference>
<proteinExistence type="predicted"/>
<feature type="region of interest" description="Disordered" evidence="1">
    <location>
        <begin position="98"/>
        <end position="117"/>
    </location>
</feature>
<evidence type="ECO:0000256" key="1">
    <source>
        <dbReference type="SAM" id="MobiDB-lite"/>
    </source>
</evidence>
<accession>A0A183ENL8</accession>